<evidence type="ECO:0000313" key="48">
    <source>
        <dbReference type="Proteomes" id="UP000034232"/>
    </source>
</evidence>
<protein>
    <submittedName>
        <fullName evidence="22">Uncharacterized protein</fullName>
    </submittedName>
</protein>
<dbReference type="EMBL" id="JJPO01000082">
    <property type="protein sequence ID" value="KKG72931.1"/>
    <property type="molecule type" value="Genomic_DNA"/>
</dbReference>
<evidence type="ECO:0000313" key="42">
    <source>
        <dbReference type="Proteomes" id="UP000034021"/>
    </source>
</evidence>
<evidence type="ECO:0000313" key="26">
    <source>
        <dbReference type="EMBL" id="KKH73166.1"/>
    </source>
</evidence>
<evidence type="ECO:0000313" key="18">
    <source>
        <dbReference type="EMBL" id="KKH31860.1"/>
    </source>
</evidence>
<dbReference type="EMBL" id="JJQP01000027">
    <property type="protein sequence ID" value="KKH70278.1"/>
    <property type="molecule type" value="Genomic_DNA"/>
</dbReference>
<dbReference type="GeneID" id="44086563"/>
<dbReference type="PATRIC" id="fig|2209.39.peg.2157"/>
<dbReference type="Proteomes" id="UP000034597">
    <property type="component" value="Unassembled WGS sequence"/>
</dbReference>
<dbReference type="Proteomes" id="UP000034547">
    <property type="component" value="Unassembled WGS sequence"/>
</dbReference>
<dbReference type="EMBL" id="CP042908">
    <property type="protein sequence ID" value="QIB90591.1"/>
    <property type="molecule type" value="Genomic_DNA"/>
</dbReference>
<evidence type="ECO:0000313" key="55">
    <source>
        <dbReference type="Proteomes" id="UP000034566"/>
    </source>
</evidence>
<evidence type="ECO:0000313" key="33">
    <source>
        <dbReference type="EMBL" id="KKI01506.1"/>
    </source>
</evidence>
<evidence type="ECO:0000313" key="65">
    <source>
        <dbReference type="Proteomes" id="UP000034872"/>
    </source>
</evidence>
<dbReference type="Proteomes" id="UP000033864">
    <property type="component" value="Unassembled WGS sequence"/>
</dbReference>
<dbReference type="Proteomes" id="UP000033878">
    <property type="component" value="Unassembled WGS sequence"/>
</dbReference>
<evidence type="ECO:0000313" key="57">
    <source>
        <dbReference type="Proteomes" id="UP000034597"/>
    </source>
</evidence>
<evidence type="ECO:0000313" key="32">
    <source>
        <dbReference type="EMBL" id="KKH96930.1"/>
    </source>
</evidence>
<evidence type="ECO:0000313" key="25">
    <source>
        <dbReference type="EMBL" id="KKH70278.1"/>
    </source>
</evidence>
<dbReference type="Proteomes" id="UP000034758">
    <property type="component" value="Unassembled WGS sequence"/>
</dbReference>
<dbReference type="Proteomes" id="UP000034151">
    <property type="component" value="Unassembled WGS sequence"/>
</dbReference>
<evidence type="ECO:0000313" key="27">
    <source>
        <dbReference type="EMBL" id="KKH73839.1"/>
    </source>
</evidence>
<gene>
    <name evidence="2" type="ORF">DU31_10440</name>
    <name evidence="8" type="ORF">DU33_05255</name>
    <name evidence="6" type="ORF">DU35_04230</name>
    <name evidence="9" type="ORF">DU36_11360</name>
    <name evidence="7" type="ORF">DU38_11445</name>
    <name evidence="5" type="ORF">DU39_09760</name>
    <name evidence="1" type="ORF">DU40_14350</name>
    <name evidence="4" type="ORF">DU41_18280</name>
    <name evidence="10" type="ORF">DU45_13170</name>
    <name evidence="3" type="ORF">DU49_09340</name>
    <name evidence="20" type="ORF">DU50_18650</name>
    <name evidence="19" type="ORF">DU54_09755</name>
    <name evidence="13" type="ORF">DU55_00380</name>
    <name evidence="16" type="ORF">DU56_10020</name>
    <name evidence="18" type="ORF">DU60_07305</name>
    <name evidence="12" type="ORF">DU63_15765</name>
    <name evidence="11" type="ORF">DU64_01040</name>
    <name evidence="14" type="ORF">DU66_05030</name>
    <name evidence="17" type="ORF">DU68_10620</name>
    <name evidence="15" type="ORF">DU69_20245</name>
    <name evidence="25" type="ORF">DU73_09270</name>
    <name evidence="23" type="ORF">DU74_02695</name>
    <name evidence="24" type="ORF">DU75_01015</name>
    <name evidence="22" type="ORF">DU76_16365</name>
    <name evidence="27" type="ORF">DU77_12330</name>
    <name evidence="26" type="ORF">DU78_05395</name>
    <name evidence="31" type="ORF">DU79_05820</name>
    <name evidence="34" type="ORF">DU81_12705</name>
    <name evidence="29" type="ORF">DU82_11630</name>
    <name evidence="33" type="ORF">DU83_07960</name>
    <name evidence="32" type="ORF">DU84_12410</name>
    <name evidence="21" type="ORF">DU85_18880</name>
    <name evidence="28" type="ORF">DU86_00385</name>
    <name evidence="30" type="ORF">DU88_03980</name>
    <name evidence="35" type="ORF">FQU78_05480</name>
</gene>
<evidence type="ECO:0000313" key="62">
    <source>
        <dbReference type="Proteomes" id="UP000034758"/>
    </source>
</evidence>
<evidence type="ECO:0000313" key="16">
    <source>
        <dbReference type="EMBL" id="KKH01334.1"/>
    </source>
</evidence>
<dbReference type="EMBL" id="JJQX01000124">
    <property type="protein sequence ID" value="KKH94440.1"/>
    <property type="molecule type" value="Genomic_DNA"/>
</dbReference>
<evidence type="ECO:0000313" key="43">
    <source>
        <dbReference type="Proteomes" id="UP000034040"/>
    </source>
</evidence>
<evidence type="ECO:0000313" key="38">
    <source>
        <dbReference type="Proteomes" id="UP000033864"/>
    </source>
</evidence>
<dbReference type="EMBL" id="JJPG01000052">
    <property type="protein sequence ID" value="KKG53652.1"/>
    <property type="molecule type" value="Genomic_DNA"/>
</dbReference>
<evidence type="ECO:0000313" key="15">
    <source>
        <dbReference type="EMBL" id="KKG94689.1"/>
    </source>
</evidence>
<evidence type="ECO:0000313" key="61">
    <source>
        <dbReference type="Proteomes" id="UP000034692"/>
    </source>
</evidence>
<dbReference type="EMBL" id="JJPD01000010">
    <property type="protein sequence ID" value="KKG46147.1"/>
    <property type="molecule type" value="Genomic_DNA"/>
</dbReference>
<evidence type="ECO:0000313" key="21">
    <source>
        <dbReference type="EMBL" id="KKH49621.1"/>
    </source>
</evidence>
<evidence type="ECO:0000313" key="35">
    <source>
        <dbReference type="EMBL" id="QIB90591.1"/>
    </source>
</evidence>
<sequence>MKCPKCNKETLYTAYVRLEFPAEEGKRKRTNKAMGYMCVNPACDFSVKSKPENSGSSEKQA</sequence>
<dbReference type="Proteomes" id="UP000034142">
    <property type="component" value="Unassembled WGS sequence"/>
</dbReference>
<proteinExistence type="predicted"/>
<dbReference type="EMBL" id="JJQT01000227">
    <property type="protein sequence ID" value="KKH73166.1"/>
    <property type="molecule type" value="Genomic_DNA"/>
</dbReference>
<evidence type="ECO:0000313" key="17">
    <source>
        <dbReference type="EMBL" id="KKH02108.1"/>
    </source>
</evidence>
<dbReference type="EMBL" id="JJPF01000092">
    <property type="protein sequence ID" value="KKG41949.1"/>
    <property type="molecule type" value="Genomic_DNA"/>
</dbReference>
<dbReference type="EMBL" id="JJQO01000272">
    <property type="protein sequence ID" value="KKH61349.1"/>
    <property type="molecule type" value="Genomic_DNA"/>
</dbReference>
<dbReference type="EMBL" id="JJOT01000038">
    <property type="protein sequence ID" value="KKG03913.1"/>
    <property type="molecule type" value="Genomic_DNA"/>
</dbReference>
<dbReference type="Proteomes" id="UP000034566">
    <property type="component" value="Unassembled WGS sequence"/>
</dbReference>
<evidence type="ECO:0000313" key="36">
    <source>
        <dbReference type="Proteomes" id="UP000033814"/>
    </source>
</evidence>
<name>A0A0F8NU73_METMZ</name>
<evidence type="ECO:0000313" key="59">
    <source>
        <dbReference type="Proteomes" id="UP000034667"/>
    </source>
</evidence>
<evidence type="ECO:0000313" key="68">
    <source>
        <dbReference type="Proteomes" id="UP000034937"/>
    </source>
</evidence>
<dbReference type="EMBL" id="JJQS01000095">
    <property type="protein sequence ID" value="KKH73839.1"/>
    <property type="molecule type" value="Genomic_DNA"/>
</dbReference>
<dbReference type="Proteomes" id="UP000034450">
    <property type="component" value="Unassembled WGS sequence"/>
</dbReference>
<evidence type="ECO:0000313" key="24">
    <source>
        <dbReference type="EMBL" id="KKH61349.1"/>
    </source>
</evidence>
<evidence type="ECO:0000313" key="30">
    <source>
        <dbReference type="EMBL" id="KKH90972.1"/>
    </source>
</evidence>
<evidence type="ECO:0000313" key="7">
    <source>
        <dbReference type="EMBL" id="KKG53652.1"/>
    </source>
</evidence>
<evidence type="ECO:0000313" key="54">
    <source>
        <dbReference type="Proteomes" id="UP000034547"/>
    </source>
</evidence>
<evidence type="ECO:0000313" key="56">
    <source>
        <dbReference type="Proteomes" id="UP000034577"/>
    </source>
</evidence>
<dbReference type="Proteomes" id="UP000034577">
    <property type="component" value="Unassembled WGS sequence"/>
</dbReference>
<evidence type="ECO:0000313" key="45">
    <source>
        <dbReference type="Proteomes" id="UP000034151"/>
    </source>
</evidence>
<dbReference type="RefSeq" id="WP_048037099.1">
    <property type="nucleotide sequence ID" value="NZ_CP042908.1"/>
</dbReference>
<evidence type="ECO:0000313" key="60">
    <source>
        <dbReference type="Proteomes" id="UP000034668"/>
    </source>
</evidence>
<dbReference type="Proteomes" id="UP000467371">
    <property type="component" value="Chromosome"/>
</dbReference>
<dbReference type="Proteomes" id="UP000034243">
    <property type="component" value="Unassembled WGS sequence"/>
</dbReference>
<dbReference type="EMBL" id="JJQW01000011">
    <property type="protein sequence ID" value="KKH90972.1"/>
    <property type="molecule type" value="Genomic_DNA"/>
</dbReference>
<evidence type="ECO:0000313" key="28">
    <source>
        <dbReference type="EMBL" id="KKH79318.1"/>
    </source>
</evidence>
<reference evidence="35 69" key="2">
    <citation type="journal article" date="2020" name="Environ. Microbiol. Rep.">
        <title>Redox cycling of Fe(II) and Fe(III) in magnetite accelerates aceticlastic methanogenesis by Methanosarcina mazei.</title>
        <authorList>
            <person name="Wang H."/>
            <person name="Byrne J.M."/>
            <person name="Liu P."/>
            <person name="Liu J."/>
            <person name="Dong X."/>
            <person name="Lu Y."/>
        </authorList>
    </citation>
    <scope>NUCLEOTIDE SEQUENCE [LARGE SCALE GENOMIC DNA]</scope>
    <source>
        <strain evidence="69">zm-15</strain>
        <strain evidence="35">Zm-15</strain>
    </source>
</reference>
<dbReference type="Proteomes" id="UP000034001">
    <property type="component" value="Unassembled WGS sequence"/>
</dbReference>
<evidence type="ECO:0000313" key="66">
    <source>
        <dbReference type="Proteomes" id="UP000034921"/>
    </source>
</evidence>
<dbReference type="EMBL" id="JJPT01000024">
    <property type="protein sequence ID" value="KKG94689.1"/>
    <property type="molecule type" value="Genomic_DNA"/>
</dbReference>
<dbReference type="EMBL" id="JJQH01000073">
    <property type="protein sequence ID" value="KKH41434.1"/>
    <property type="molecule type" value="Genomic_DNA"/>
</dbReference>
<dbReference type="Proteomes" id="UP000034872">
    <property type="component" value="Unassembled WGS sequence"/>
</dbReference>
<evidence type="ECO:0000313" key="47">
    <source>
        <dbReference type="Proteomes" id="UP000034195"/>
    </source>
</evidence>
<dbReference type="Proteomes" id="UP000034279">
    <property type="component" value="Unassembled WGS sequence"/>
</dbReference>
<dbReference type="Proteomes" id="UP000034937">
    <property type="component" value="Unassembled WGS sequence"/>
</dbReference>
<dbReference type="EMBL" id="JJPK01000091">
    <property type="protein sequence ID" value="KKG60076.1"/>
    <property type="molecule type" value="Genomic_DNA"/>
</dbReference>
<evidence type="ECO:0000313" key="14">
    <source>
        <dbReference type="EMBL" id="KKG91290.1"/>
    </source>
</evidence>
<evidence type="ECO:0000313" key="52">
    <source>
        <dbReference type="Proteomes" id="UP000034450"/>
    </source>
</evidence>
<evidence type="ECO:0000313" key="22">
    <source>
        <dbReference type="EMBL" id="KKH54292.1"/>
    </source>
</evidence>
<dbReference type="EMBL" id="JJQE01000024">
    <property type="protein sequence ID" value="KKH31860.1"/>
    <property type="molecule type" value="Genomic_DNA"/>
</dbReference>
<dbReference type="EMBL" id="JJQN01000091">
    <property type="protein sequence ID" value="KKH59580.1"/>
    <property type="molecule type" value="Genomic_DNA"/>
</dbReference>
<evidence type="ECO:0000313" key="12">
    <source>
        <dbReference type="EMBL" id="KKG72931.1"/>
    </source>
</evidence>
<dbReference type="GeneID" id="24850691"/>
<evidence type="ECO:0000313" key="53">
    <source>
        <dbReference type="Proteomes" id="UP000034468"/>
    </source>
</evidence>
<dbReference type="Proteomes" id="UP000034842">
    <property type="component" value="Unassembled WGS sequence"/>
</dbReference>
<evidence type="ECO:0000313" key="63">
    <source>
        <dbReference type="Proteomes" id="UP000034817"/>
    </source>
</evidence>
<dbReference type="Proteomes" id="UP000034925">
    <property type="component" value="Unassembled WGS sequence"/>
</dbReference>
<dbReference type="EMBL" id="JJQM01000097">
    <property type="protein sequence ID" value="KKH54292.1"/>
    <property type="molecule type" value="Genomic_DNA"/>
</dbReference>
<dbReference type="EMBL" id="JJPP01000135">
    <property type="protein sequence ID" value="KKG77232.1"/>
    <property type="molecule type" value="Genomic_DNA"/>
</dbReference>
<dbReference type="Proteomes" id="UP000033885">
    <property type="component" value="Unassembled WGS sequence"/>
</dbReference>
<dbReference type="EMBL" id="JJQZ01000065">
    <property type="protein sequence ID" value="KKH96930.1"/>
    <property type="molecule type" value="Genomic_DNA"/>
</dbReference>
<dbReference type="AlphaFoldDB" id="A0A0F8NU73"/>
<dbReference type="EMBL" id="JJQV01000112">
    <property type="protein sequence ID" value="KKH81468.1"/>
    <property type="molecule type" value="Genomic_DNA"/>
</dbReference>
<evidence type="ECO:0000313" key="3">
    <source>
        <dbReference type="EMBL" id="KKG33780.1"/>
    </source>
</evidence>
<dbReference type="Proteomes" id="UP000033835">
    <property type="component" value="Unassembled WGS sequence"/>
</dbReference>
<dbReference type="Proteomes" id="UP000034692">
    <property type="component" value="Unassembled WGS sequence"/>
</dbReference>
<evidence type="ECO:0000313" key="6">
    <source>
        <dbReference type="EMBL" id="KKG46147.1"/>
    </source>
</evidence>
<evidence type="ECO:0000313" key="20">
    <source>
        <dbReference type="EMBL" id="KKH41434.1"/>
    </source>
</evidence>
<dbReference type="Proteomes" id="UP000034040">
    <property type="component" value="Unassembled WGS sequence"/>
</dbReference>
<evidence type="ECO:0000313" key="46">
    <source>
        <dbReference type="Proteomes" id="UP000034188"/>
    </source>
</evidence>
<dbReference type="EMBL" id="JJOR01000024">
    <property type="protein sequence ID" value="KKG07678.1"/>
    <property type="molecule type" value="Genomic_DNA"/>
</dbReference>
<evidence type="ECO:0000313" key="37">
    <source>
        <dbReference type="Proteomes" id="UP000033835"/>
    </source>
</evidence>
<dbReference type="Proteomes" id="UP000034668">
    <property type="component" value="Unassembled WGS sequence"/>
</dbReference>
<evidence type="ECO:0000313" key="19">
    <source>
        <dbReference type="EMBL" id="KKH34786.1"/>
    </source>
</evidence>
<dbReference type="Proteomes" id="UP000033814">
    <property type="component" value="Unassembled WGS sequence"/>
</dbReference>
<dbReference type="Proteomes" id="UP000034921">
    <property type="component" value="Unassembled WGS sequence"/>
</dbReference>
<dbReference type="EMBL" id="JJPU01000209">
    <property type="protein sequence ID" value="KKG91290.1"/>
    <property type="molecule type" value="Genomic_DNA"/>
</dbReference>
<reference evidence="36 37" key="1">
    <citation type="journal article" date="2015" name="ISME J.">
        <title>Genomic and phenotypic differentiation among Methanosarcina mazei populations from Columbia River sediment.</title>
        <authorList>
            <person name="Youngblut N.D."/>
            <person name="Wirth J.S."/>
            <person name="Henriksen J.R."/>
            <person name="Smith M."/>
            <person name="Simon H."/>
            <person name="Metcalf W.W."/>
            <person name="Whitaker R.J."/>
        </authorList>
    </citation>
    <scope>NUCLEOTIDE SEQUENCE [LARGE SCALE GENOMIC DNA]</scope>
    <source>
        <strain evidence="18 66">1.F.M.0.5</strain>
        <strain evidence="19 62">1.H.A.1A.1</strain>
        <strain evidence="20 42">1.H.A.1A.3</strain>
        <strain evidence="21 38">1.H.A.1A.6</strain>
        <strain evidence="22 48">1.H.A.2.3</strain>
        <strain evidence="23 52">1.H.A.2.6</strain>
        <strain evidence="24 61">1.H.A.2.7</strain>
        <strain evidence="25">1.H.A.2.8</strain>
        <strain evidence="28 67">1.H.M.1A.1</strain>
        <strain evidence="27 43">1.H.M.1A.2</strain>
        <strain evidence="26 64">1.H.M.1A.3</strain>
        <strain evidence="29 36">1.H.M.2.2</strain>
        <strain evidence="30 68">1.H.M.2.3</strain>
        <strain evidence="31 60">1.H.M.2.4</strain>
        <strain evidence="32 65">1.H.T.2.1</strain>
        <strain evidence="34 40">1.H.T.2.3</strain>
        <strain evidence="33 54">1.H.T.2.5</strain>
        <strain evidence="2 44">2.F.A.2.3</strain>
        <strain evidence="1 57">2.F.T.0.2</strain>
        <strain evidence="3 39">3.F.A.1A.3</strain>
        <strain evidence="6 56">3.F.A.2.12</strain>
        <strain evidence="4 59">3.F.A.2.3</strain>
        <strain evidence="5 45">3.F.A.2.5</strain>
        <strain evidence="7 47">3.F.A.2.6</strain>
        <strain evidence="9 49">3.F.A.2.7</strain>
        <strain evidence="8 46">3.F.T.1A.1</strain>
        <strain evidence="11 51">3.F.T.1A.2</strain>
        <strain evidence="10 55">3.F.T.1A.4</strain>
        <strain evidence="12 41">3.H.A.2.1</strain>
        <strain evidence="13 63">3.H.A.2.4</strain>
        <strain evidence="15 58">3.H.M.1A.1</strain>
        <strain evidence="14 53">3.H.M.1B.1</strain>
        <strain evidence="17 37">3.H.M.1B.2</strain>
        <strain evidence="16 50">3.H.M.1B.5</strain>
    </source>
</reference>
<evidence type="ECO:0000313" key="13">
    <source>
        <dbReference type="EMBL" id="KKG77232.1"/>
    </source>
</evidence>
<evidence type="ECO:0000313" key="4">
    <source>
        <dbReference type="EMBL" id="KKG39784.1"/>
    </source>
</evidence>
<evidence type="ECO:0000313" key="34">
    <source>
        <dbReference type="EMBL" id="KKI02608.1"/>
    </source>
</evidence>
<dbReference type="Proteomes" id="UP000034188">
    <property type="component" value="Unassembled WGS sequence"/>
</dbReference>
<dbReference type="Proteomes" id="UP000034253">
    <property type="component" value="Unassembled WGS sequence"/>
</dbReference>
<evidence type="ECO:0000313" key="49">
    <source>
        <dbReference type="Proteomes" id="UP000034243"/>
    </source>
</evidence>
<dbReference type="EMBL" id="JJPB01000035">
    <property type="protein sequence ID" value="KKG33780.1"/>
    <property type="molecule type" value="Genomic_DNA"/>
</dbReference>
<evidence type="ECO:0000313" key="40">
    <source>
        <dbReference type="Proteomes" id="UP000033885"/>
    </source>
</evidence>
<evidence type="ECO:0000313" key="58">
    <source>
        <dbReference type="Proteomes" id="UP000034657"/>
    </source>
</evidence>
<evidence type="ECO:0000313" key="67">
    <source>
        <dbReference type="Proteomes" id="UP000034925"/>
    </source>
</evidence>
<evidence type="ECO:0000313" key="44">
    <source>
        <dbReference type="Proteomes" id="UP000034142"/>
    </source>
</evidence>
<organism evidence="22 48">
    <name type="scientific">Methanosarcina mazei</name>
    <name type="common">Methanosarcina frisia</name>
    <dbReference type="NCBI Taxonomy" id="2209"/>
    <lineage>
        <taxon>Archaea</taxon>
        <taxon>Methanobacteriati</taxon>
        <taxon>Methanobacteriota</taxon>
        <taxon>Stenosarchaea group</taxon>
        <taxon>Methanomicrobia</taxon>
        <taxon>Methanosarcinales</taxon>
        <taxon>Methanosarcinaceae</taxon>
        <taxon>Methanosarcina</taxon>
    </lineage>
</organism>
<dbReference type="EMBL" id="JJPE01000161">
    <property type="protein sequence ID" value="KKG39784.1"/>
    <property type="molecule type" value="Genomic_DNA"/>
</dbReference>
<evidence type="ECO:0000313" key="51">
    <source>
        <dbReference type="Proteomes" id="UP000034279"/>
    </source>
</evidence>
<dbReference type="EMBL" id="JJPV01000036">
    <property type="protein sequence ID" value="KKH02108.1"/>
    <property type="molecule type" value="Genomic_DNA"/>
</dbReference>
<evidence type="ECO:0000313" key="69">
    <source>
        <dbReference type="Proteomes" id="UP000467371"/>
    </source>
</evidence>
<dbReference type="Proteomes" id="UP000034468">
    <property type="component" value="Unassembled WGS sequence"/>
</dbReference>
<dbReference type="EMBL" id="JJPJ01000075">
    <property type="protein sequence ID" value="KKG61869.1"/>
    <property type="molecule type" value="Genomic_DNA"/>
</dbReference>
<evidence type="ECO:0000313" key="23">
    <source>
        <dbReference type="EMBL" id="KKH59580.1"/>
    </source>
</evidence>
<dbReference type="Proteomes" id="UP000034195">
    <property type="component" value="Unassembled WGS sequence"/>
</dbReference>
<accession>A0A0F8NU73</accession>
<evidence type="ECO:0000313" key="11">
    <source>
        <dbReference type="EMBL" id="KKG61869.1"/>
    </source>
</evidence>
<dbReference type="EMBL" id="JJQJ01000093">
    <property type="protein sequence ID" value="KKH49621.1"/>
    <property type="molecule type" value="Genomic_DNA"/>
</dbReference>
<dbReference type="EMBL" id="JJQR01000002">
    <property type="protein sequence ID" value="KKH79318.1"/>
    <property type="molecule type" value="Genomic_DNA"/>
</dbReference>
<evidence type="ECO:0000313" key="8">
    <source>
        <dbReference type="EMBL" id="KKG53931.1"/>
    </source>
</evidence>
<evidence type="ECO:0000313" key="5">
    <source>
        <dbReference type="EMBL" id="KKG41949.1"/>
    </source>
</evidence>
<evidence type="ECO:0000313" key="9">
    <source>
        <dbReference type="EMBL" id="KKG54388.1"/>
    </source>
</evidence>
<evidence type="ECO:0000313" key="64">
    <source>
        <dbReference type="Proteomes" id="UP000034842"/>
    </source>
</evidence>
<dbReference type="Proteomes" id="UP000034232">
    <property type="component" value="Unassembled WGS sequence"/>
</dbReference>
<dbReference type="EMBL" id="JJRA01000101">
    <property type="protein sequence ID" value="KKI02608.1"/>
    <property type="molecule type" value="Genomic_DNA"/>
</dbReference>
<evidence type="ECO:0000313" key="2">
    <source>
        <dbReference type="EMBL" id="KKG07678.1"/>
    </source>
</evidence>
<dbReference type="EMBL" id="JJRB01000119">
    <property type="protein sequence ID" value="KKI01506.1"/>
    <property type="molecule type" value="Genomic_DNA"/>
</dbReference>
<dbReference type="EMBL" id="JJQG01000148">
    <property type="protein sequence ID" value="KKH34786.1"/>
    <property type="molecule type" value="Genomic_DNA"/>
</dbReference>
<evidence type="ECO:0000313" key="29">
    <source>
        <dbReference type="EMBL" id="KKH81468.1"/>
    </source>
</evidence>
<evidence type="ECO:0000313" key="10">
    <source>
        <dbReference type="EMBL" id="KKG60076.1"/>
    </source>
</evidence>
<dbReference type="EMBL" id="JJPI01000080">
    <property type="protein sequence ID" value="KKG53931.1"/>
    <property type="molecule type" value="Genomic_DNA"/>
</dbReference>
<evidence type="ECO:0000313" key="41">
    <source>
        <dbReference type="Proteomes" id="UP000034001"/>
    </source>
</evidence>
<dbReference type="Proteomes" id="UP000034817">
    <property type="component" value="Unassembled WGS sequence"/>
</dbReference>
<evidence type="ECO:0000313" key="50">
    <source>
        <dbReference type="Proteomes" id="UP000034253"/>
    </source>
</evidence>
<dbReference type="Proteomes" id="UP000034021">
    <property type="component" value="Unassembled WGS sequence"/>
</dbReference>
<dbReference type="EMBL" id="JJPH01000038">
    <property type="protein sequence ID" value="KKG54388.1"/>
    <property type="molecule type" value="Genomic_DNA"/>
</dbReference>
<dbReference type="Proteomes" id="UP000034657">
    <property type="component" value="Unassembled WGS sequence"/>
</dbReference>
<evidence type="ECO:0000313" key="39">
    <source>
        <dbReference type="Proteomes" id="UP000033878"/>
    </source>
</evidence>
<evidence type="ECO:0000313" key="31">
    <source>
        <dbReference type="EMBL" id="KKH94440.1"/>
    </source>
</evidence>
<dbReference type="Proteomes" id="UP000034667">
    <property type="component" value="Unassembled WGS sequence"/>
</dbReference>
<evidence type="ECO:0000313" key="1">
    <source>
        <dbReference type="EMBL" id="KKG03913.1"/>
    </source>
</evidence>
<dbReference type="EMBL" id="JJPW01000048">
    <property type="protein sequence ID" value="KKH01334.1"/>
    <property type="molecule type" value="Genomic_DNA"/>
</dbReference>